<dbReference type="Gene3D" id="1.20.120.680">
    <property type="entry name" value="Formiminotetrahydrofolate cyclodeaminase monomer, up-and-down helical bundle"/>
    <property type="match status" value="1"/>
</dbReference>
<accession>A0ABR7M129</accession>
<dbReference type="InterPro" id="IPR007044">
    <property type="entry name" value="Cyclodeamin/CycHdrlase"/>
</dbReference>
<evidence type="ECO:0000313" key="2">
    <source>
        <dbReference type="EMBL" id="MBC6470828.1"/>
    </source>
</evidence>
<feature type="domain" description="Cyclodeaminase/cyclohydrolase" evidence="1">
    <location>
        <begin position="3"/>
        <end position="160"/>
    </location>
</feature>
<comment type="caution">
    <text evidence="2">The sequence shown here is derived from an EMBL/GenBank/DDBJ whole genome shotgun (WGS) entry which is preliminary data.</text>
</comment>
<dbReference type="SUPFAM" id="SSF101262">
    <property type="entry name" value="Methenyltetrahydrofolate cyclohydrolase-like"/>
    <property type="match status" value="1"/>
</dbReference>
<dbReference type="Pfam" id="PF04961">
    <property type="entry name" value="FTCD_C"/>
    <property type="match status" value="1"/>
</dbReference>
<evidence type="ECO:0000259" key="1">
    <source>
        <dbReference type="Pfam" id="PF04961"/>
    </source>
</evidence>
<evidence type="ECO:0000313" key="3">
    <source>
        <dbReference type="Proteomes" id="UP000805614"/>
    </source>
</evidence>
<keyword evidence="3" id="KW-1185">Reference proteome</keyword>
<dbReference type="EMBL" id="JABVEC010000049">
    <property type="protein sequence ID" value="MBC6470828.1"/>
    <property type="molecule type" value="Genomic_DNA"/>
</dbReference>
<organism evidence="2 3">
    <name type="scientific">Actinomadura alba</name>
    <dbReference type="NCBI Taxonomy" id="406431"/>
    <lineage>
        <taxon>Bacteria</taxon>
        <taxon>Bacillati</taxon>
        <taxon>Actinomycetota</taxon>
        <taxon>Actinomycetes</taxon>
        <taxon>Streptosporangiales</taxon>
        <taxon>Thermomonosporaceae</taxon>
        <taxon>Actinomadura</taxon>
    </lineage>
</organism>
<sequence>MTIGEWLNRLATAEGPGGYACALISVAQAVALVERICDITLADDALETLHPAVAGCLSEAGGVRLRVLELLRQAAEAHVGLQAAYLLPADDTADQNSRRHAFQATAEVSAAVGIEVVKVAAKAADLAGDLHGRADPVMFAHIGEAAALSAAAIEAAALHCWLHLADVIGTGLKTDLDRELHEHIDKGLGSASVAIYNARAQGREGVGL</sequence>
<dbReference type="RefSeq" id="WP_187247864.1">
    <property type="nucleotide sequence ID" value="NZ_BAAAOK010000004.1"/>
</dbReference>
<dbReference type="Proteomes" id="UP000805614">
    <property type="component" value="Unassembled WGS sequence"/>
</dbReference>
<protein>
    <submittedName>
        <fullName evidence="2">Cyclodeaminase/cyclohydrolase family protein</fullName>
    </submittedName>
</protein>
<gene>
    <name evidence="2" type="ORF">HKK74_35860</name>
</gene>
<reference evidence="2 3" key="1">
    <citation type="submission" date="2020-06" db="EMBL/GenBank/DDBJ databases">
        <title>Actinomadura xiongansis sp. nov., isolated from soil of Baiyangdian.</title>
        <authorList>
            <person name="Zhang X."/>
        </authorList>
    </citation>
    <scope>NUCLEOTIDE SEQUENCE [LARGE SCALE GENOMIC DNA]</scope>
    <source>
        <strain evidence="2 3">HBUM206468</strain>
    </source>
</reference>
<dbReference type="InterPro" id="IPR036178">
    <property type="entry name" value="Formintransfe-cycloase-like_sf"/>
</dbReference>
<name>A0ABR7M129_9ACTN</name>
<proteinExistence type="predicted"/>